<dbReference type="InterPro" id="IPR014710">
    <property type="entry name" value="RmlC-like_jellyroll"/>
</dbReference>
<dbReference type="PANTHER" id="PTHR36440">
    <property type="entry name" value="PUTATIVE (AFU_ORTHOLOGUE AFUA_8G07350)-RELATED"/>
    <property type="match status" value="1"/>
</dbReference>
<dbReference type="EC" id="1.13.11.24" evidence="2"/>
<accession>A0A3G8JNJ6</accession>
<dbReference type="Gene3D" id="2.60.120.10">
    <property type="entry name" value="Jelly Rolls"/>
    <property type="match status" value="2"/>
</dbReference>
<organism evidence="2 3">
    <name type="scientific">Gordonia insulae</name>
    <dbReference type="NCBI Taxonomy" id="2420509"/>
    <lineage>
        <taxon>Bacteria</taxon>
        <taxon>Bacillati</taxon>
        <taxon>Actinomycetota</taxon>
        <taxon>Actinomycetes</taxon>
        <taxon>Mycobacteriales</taxon>
        <taxon>Gordoniaceae</taxon>
        <taxon>Gordonia</taxon>
    </lineage>
</organism>
<reference evidence="2 3" key="1">
    <citation type="submission" date="2018-11" db="EMBL/GenBank/DDBJ databases">
        <title>Gordonia insulae sp. nov., isolated from an island soil.</title>
        <authorList>
            <person name="Kim Y.S."/>
            <person name="Kim S.B."/>
        </authorList>
    </citation>
    <scope>NUCLEOTIDE SEQUENCE [LARGE SCALE GENOMIC DNA]</scope>
    <source>
        <strain evidence="2 3">MMS17-SY073</strain>
    </source>
</reference>
<dbReference type="Proteomes" id="UP000271469">
    <property type="component" value="Chromosome"/>
</dbReference>
<dbReference type="Pfam" id="PF07883">
    <property type="entry name" value="Cupin_2"/>
    <property type="match status" value="1"/>
</dbReference>
<evidence type="ECO:0000259" key="1">
    <source>
        <dbReference type="Pfam" id="PF07883"/>
    </source>
</evidence>
<dbReference type="SUPFAM" id="SSF51182">
    <property type="entry name" value="RmlC-like cupins"/>
    <property type="match status" value="1"/>
</dbReference>
<dbReference type="EMBL" id="CP033972">
    <property type="protein sequence ID" value="AZG46586.1"/>
    <property type="molecule type" value="Genomic_DNA"/>
</dbReference>
<dbReference type="InterPro" id="IPR013096">
    <property type="entry name" value="Cupin_2"/>
</dbReference>
<dbReference type="CDD" id="cd02215">
    <property type="entry name" value="cupin_QDO_N_C"/>
    <property type="match status" value="2"/>
</dbReference>
<dbReference type="PANTHER" id="PTHR36440:SF1">
    <property type="entry name" value="PUTATIVE (AFU_ORTHOLOGUE AFUA_8G07350)-RELATED"/>
    <property type="match status" value="1"/>
</dbReference>
<keyword evidence="2" id="KW-0560">Oxidoreductase</keyword>
<dbReference type="GO" id="GO:0008127">
    <property type="term" value="F:quercetin 2,3-dioxygenase activity"/>
    <property type="evidence" value="ECO:0007669"/>
    <property type="project" value="UniProtKB-EC"/>
</dbReference>
<dbReference type="InterPro" id="IPR053146">
    <property type="entry name" value="QDO-like"/>
</dbReference>
<evidence type="ECO:0000313" key="2">
    <source>
        <dbReference type="EMBL" id="AZG46586.1"/>
    </source>
</evidence>
<feature type="domain" description="Cupin type-2" evidence="1">
    <location>
        <begin position="235"/>
        <end position="288"/>
    </location>
</feature>
<protein>
    <submittedName>
        <fullName evidence="2">Quercetin 2,3-dioxygenase</fullName>
        <ecNumber evidence="2">1.13.11.24</ecNumber>
    </submittedName>
</protein>
<gene>
    <name evidence="2" type="primary">qdoI</name>
    <name evidence="2" type="ORF">D7316_03187</name>
</gene>
<name>A0A3G8JNJ6_9ACTN</name>
<sequence>MTPATDLSAIHQLAPVVDALPGEPVPYRLADGEGMRYEVDNQLWTVIARAADTGGLFDAAYILGPRGAGAGFHSLPDHQRSYYVFDGCVQFWLPGESRILTPGDSVHVPPGIPVAYRMLGHMTKLLFWSAPGGALDALADSGADVVSRIYSADGRSGISRNADQLFAPTGARLHDLPRVAACDAWDDVLPESVEGYFLRAHTGDRRAWPDAINAYGTRGRTTGGRYFSVLTLGGKSPYIPQHFHRQHTENFFVVSGRVWLYANGVETLLTAGDYLHAPAGTIHSFAFDAHNTTMLGMLTSDVFESFFDVTGENTDDFVHTEGLINPGDMMAKLGAAAADLDLEFVGPPPQRTRAVDL</sequence>
<keyword evidence="2" id="KW-0223">Dioxygenase</keyword>
<keyword evidence="3" id="KW-1185">Reference proteome</keyword>
<dbReference type="KEGG" id="gom:D7316_03187"/>
<dbReference type="AlphaFoldDB" id="A0A3G8JNJ6"/>
<dbReference type="InterPro" id="IPR011051">
    <property type="entry name" value="RmlC_Cupin_sf"/>
</dbReference>
<evidence type="ECO:0000313" key="3">
    <source>
        <dbReference type="Proteomes" id="UP000271469"/>
    </source>
</evidence>
<dbReference type="RefSeq" id="WP_124709074.1">
    <property type="nucleotide sequence ID" value="NZ_CP033972.1"/>
</dbReference>
<proteinExistence type="predicted"/>
<dbReference type="OrthoDB" id="4227163at2"/>